<dbReference type="PANTHER" id="PTHR35083">
    <property type="entry name" value="RGD1565685 PROTEIN"/>
    <property type="match status" value="1"/>
</dbReference>
<accession>A0ABY7G4S9</accession>
<evidence type="ECO:0000313" key="1">
    <source>
        <dbReference type="EMBL" id="WAR29437.1"/>
    </source>
</evidence>
<keyword evidence="2" id="KW-1185">Reference proteome</keyword>
<evidence type="ECO:0000313" key="2">
    <source>
        <dbReference type="Proteomes" id="UP001164746"/>
    </source>
</evidence>
<dbReference type="Proteomes" id="UP001164746">
    <property type="component" value="Chromosome 16"/>
</dbReference>
<protein>
    <recommendedName>
        <fullName evidence="3">DUF4145 domain-containing protein</fullName>
    </recommendedName>
</protein>
<name>A0ABY7G4S9_MYAAR</name>
<dbReference type="InterPro" id="IPR027897">
    <property type="entry name" value="DUF4559"/>
</dbReference>
<dbReference type="EMBL" id="CP111027">
    <property type="protein sequence ID" value="WAR29437.1"/>
    <property type="molecule type" value="Genomic_DNA"/>
</dbReference>
<dbReference type="PANTHER" id="PTHR35083:SF1">
    <property type="entry name" value="RGD1565685 PROTEIN"/>
    <property type="match status" value="1"/>
</dbReference>
<organism evidence="1 2">
    <name type="scientific">Mya arenaria</name>
    <name type="common">Soft-shell clam</name>
    <dbReference type="NCBI Taxonomy" id="6604"/>
    <lineage>
        <taxon>Eukaryota</taxon>
        <taxon>Metazoa</taxon>
        <taxon>Spiralia</taxon>
        <taxon>Lophotrochozoa</taxon>
        <taxon>Mollusca</taxon>
        <taxon>Bivalvia</taxon>
        <taxon>Autobranchia</taxon>
        <taxon>Heteroconchia</taxon>
        <taxon>Euheterodonta</taxon>
        <taxon>Imparidentia</taxon>
        <taxon>Neoheterodontei</taxon>
        <taxon>Myida</taxon>
        <taxon>Myoidea</taxon>
        <taxon>Myidae</taxon>
        <taxon>Mya</taxon>
    </lineage>
</organism>
<gene>
    <name evidence="1" type="ORF">MAR_003005</name>
</gene>
<proteinExistence type="predicted"/>
<feature type="non-terminal residue" evidence="1">
    <location>
        <position position="1"/>
    </location>
</feature>
<reference evidence="1" key="1">
    <citation type="submission" date="2022-11" db="EMBL/GenBank/DDBJ databases">
        <title>Centuries of genome instability and evolution in soft-shell clam transmissible cancer (bioRxiv).</title>
        <authorList>
            <person name="Hart S.F.M."/>
            <person name="Yonemitsu M.A."/>
            <person name="Giersch R.M."/>
            <person name="Beal B.F."/>
            <person name="Arriagada G."/>
            <person name="Davis B.W."/>
            <person name="Ostrander E.A."/>
            <person name="Goff S.P."/>
            <person name="Metzger M.J."/>
        </authorList>
    </citation>
    <scope>NUCLEOTIDE SEQUENCE</scope>
    <source>
        <strain evidence="1">MELC-2E11</strain>
        <tissue evidence="1">Siphon/mantle</tissue>
    </source>
</reference>
<sequence length="291" mass="34075">MAESIETRHDNWLRVAWGLLYVKDGLQEYVDTKGKQQYQTFVNNANAKCNNQTCDQCQINSKCTNGRTKVTGKSPFRQGHFCDEMYKQIQNNHERNTPLWINTDSTKWQDPHVGYWEVAKCYLSSAGYFEKTGPNHVDASGLLSICMNSAFIKQHITTIQHFEELRDIRNKTLHDAYYEMDGQTADDCLDKMIKVLEDPQELIHDTFAKQAANHIRKIKVKTENTPTIMTEALHKWLRINFDVDKFLKEIECLMYDRLQKDLKGFIVDEVKREVKRSLDDRGNDEREQKVE</sequence>
<dbReference type="Pfam" id="PF15112">
    <property type="entry name" value="DUF4559"/>
    <property type="match status" value="1"/>
</dbReference>
<evidence type="ECO:0008006" key="3">
    <source>
        <dbReference type="Google" id="ProtNLM"/>
    </source>
</evidence>